<comment type="caution">
    <text evidence="8">The sequence shown here is derived from an EMBL/GenBank/DDBJ whole genome shotgun (WGS) entry which is preliminary data.</text>
</comment>
<reference evidence="8 9" key="1">
    <citation type="journal article" date="2013" name="Genome Announc.">
        <title>Draft Genome Sequence of Cesiribacter andamanensis Strain AMV16T, Isolated from a Soil Sample from a Mud Volcano in the Andaman Islands, India.</title>
        <authorList>
            <person name="Shivaji S."/>
            <person name="Ara S."/>
            <person name="Begum Z."/>
            <person name="Srinivas T.N."/>
            <person name="Singh A."/>
            <person name="Kumar Pinnaka A."/>
        </authorList>
    </citation>
    <scope>NUCLEOTIDE SEQUENCE [LARGE SCALE GENOMIC DNA]</scope>
    <source>
        <strain evidence="8 9">AMV16</strain>
    </source>
</reference>
<dbReference type="InterPro" id="IPR002129">
    <property type="entry name" value="PyrdxlP-dep_de-COase"/>
</dbReference>
<dbReference type="PANTHER" id="PTHR45677:SF8">
    <property type="entry name" value="CYSTEINE SULFINIC ACID DECARBOXYLASE"/>
    <property type="match status" value="1"/>
</dbReference>
<comment type="similarity">
    <text evidence="2 7">Belongs to the group II decarboxylase family.</text>
</comment>
<evidence type="ECO:0000256" key="5">
    <source>
        <dbReference type="ARBA" id="ARBA00023239"/>
    </source>
</evidence>
<dbReference type="Gene3D" id="3.40.640.10">
    <property type="entry name" value="Type I PLP-dependent aspartate aminotransferase-like (Major domain)"/>
    <property type="match status" value="1"/>
</dbReference>
<dbReference type="STRING" id="1279009.ADICEAN_03948"/>
<keyword evidence="9" id="KW-1185">Reference proteome</keyword>
<dbReference type="eggNOG" id="COG0076">
    <property type="taxonomic scope" value="Bacteria"/>
</dbReference>
<gene>
    <name evidence="8" type="primary">ddc_4</name>
    <name evidence="8" type="ORF">ADICEAN_03948</name>
</gene>
<protein>
    <submittedName>
        <fullName evidence="8">L-2,4-diaminobutyrate decarboxylase</fullName>
        <ecNumber evidence="8">4.1.1.86</ecNumber>
    </submittedName>
</protein>
<evidence type="ECO:0000256" key="2">
    <source>
        <dbReference type="ARBA" id="ARBA00009533"/>
    </source>
</evidence>
<evidence type="ECO:0000313" key="9">
    <source>
        <dbReference type="Proteomes" id="UP000011910"/>
    </source>
</evidence>
<dbReference type="GO" id="GO:0030170">
    <property type="term" value="F:pyridoxal phosphate binding"/>
    <property type="evidence" value="ECO:0007669"/>
    <property type="project" value="InterPro"/>
</dbReference>
<dbReference type="Gene3D" id="3.90.1150.170">
    <property type="match status" value="1"/>
</dbReference>
<dbReference type="EMBL" id="AODQ01000166">
    <property type="protein sequence ID" value="EMR00933.1"/>
    <property type="molecule type" value="Genomic_DNA"/>
</dbReference>
<dbReference type="Pfam" id="PF00282">
    <property type="entry name" value="Pyridoxal_deC"/>
    <property type="match status" value="1"/>
</dbReference>
<keyword evidence="5 7" id="KW-0456">Lyase</keyword>
<evidence type="ECO:0000256" key="6">
    <source>
        <dbReference type="PIRSR" id="PIRSR602129-50"/>
    </source>
</evidence>
<dbReference type="InterPro" id="IPR015424">
    <property type="entry name" value="PyrdxlP-dep_Trfase"/>
</dbReference>
<dbReference type="GO" id="GO:0033983">
    <property type="term" value="F:diaminobutyrate decarboxylase activity"/>
    <property type="evidence" value="ECO:0007669"/>
    <property type="project" value="UniProtKB-EC"/>
</dbReference>
<comment type="cofactor">
    <cofactor evidence="1 6 7">
        <name>pyridoxal 5'-phosphate</name>
        <dbReference type="ChEBI" id="CHEBI:597326"/>
    </cofactor>
</comment>
<accession>M7MWY5</accession>
<evidence type="ECO:0000256" key="4">
    <source>
        <dbReference type="ARBA" id="ARBA00022898"/>
    </source>
</evidence>
<keyword evidence="4 6" id="KW-0663">Pyridoxal phosphate</keyword>
<dbReference type="PATRIC" id="fig|1279009.4.peg.3993"/>
<dbReference type="Proteomes" id="UP000011910">
    <property type="component" value="Unassembled WGS sequence"/>
</dbReference>
<keyword evidence="3" id="KW-0210">Decarboxylase</keyword>
<dbReference type="SUPFAM" id="SSF53383">
    <property type="entry name" value="PLP-dependent transferases"/>
    <property type="match status" value="1"/>
</dbReference>
<feature type="modified residue" description="N6-(pyridoxal phosphate)lysine" evidence="6">
    <location>
        <position position="303"/>
    </location>
</feature>
<dbReference type="PRINTS" id="PR00800">
    <property type="entry name" value="YHDCRBOXLASE"/>
</dbReference>
<organism evidence="8 9">
    <name type="scientific">Cesiribacter andamanensis AMV16</name>
    <dbReference type="NCBI Taxonomy" id="1279009"/>
    <lineage>
        <taxon>Bacteria</taxon>
        <taxon>Pseudomonadati</taxon>
        <taxon>Bacteroidota</taxon>
        <taxon>Cytophagia</taxon>
        <taxon>Cytophagales</taxon>
        <taxon>Cesiribacteraceae</taxon>
        <taxon>Cesiribacter</taxon>
    </lineage>
</organism>
<evidence type="ECO:0000256" key="1">
    <source>
        <dbReference type="ARBA" id="ARBA00001933"/>
    </source>
</evidence>
<dbReference type="AlphaFoldDB" id="M7MWY5"/>
<proteinExistence type="inferred from homology"/>
<evidence type="ECO:0000256" key="7">
    <source>
        <dbReference type="RuleBase" id="RU000382"/>
    </source>
</evidence>
<evidence type="ECO:0000313" key="8">
    <source>
        <dbReference type="EMBL" id="EMR00933.1"/>
    </source>
</evidence>
<dbReference type="PANTHER" id="PTHR45677">
    <property type="entry name" value="GLUTAMATE DECARBOXYLASE-RELATED"/>
    <property type="match status" value="1"/>
</dbReference>
<dbReference type="GO" id="GO:0005737">
    <property type="term" value="C:cytoplasm"/>
    <property type="evidence" value="ECO:0007669"/>
    <property type="project" value="TreeGrafter"/>
</dbReference>
<dbReference type="GO" id="GO:0019752">
    <property type="term" value="P:carboxylic acid metabolic process"/>
    <property type="evidence" value="ECO:0007669"/>
    <property type="project" value="InterPro"/>
</dbReference>
<dbReference type="EC" id="4.1.1.86" evidence="8"/>
<dbReference type="InterPro" id="IPR015421">
    <property type="entry name" value="PyrdxlP-dep_Trfase_major"/>
</dbReference>
<dbReference type="InterPro" id="IPR010977">
    <property type="entry name" value="Aromatic_deC"/>
</dbReference>
<sequence length="480" mass="53641">MYMTELLKKAYDAEEFRTAGHALIDQLANYLNQAYQGKGPKVLEWKSPEEQLAFWQNYAPAGNAPTPSTKLFADLLQHSIHLHHKQYMGHQVAPPLPHSALASLLSALMNNGMAVYEMGPAASALEKVVAQTFTRALGWGEAADGFLTSGGTLANLTGLLSARRAKAGGDVWNRGNSEKLALMVSAEAHYCVDRAVRIMGWGEEGVIKVPVNERLQMRTDLLEAYYQQARQAGIRVIAVVGSACSTSSGSYDDLEAISRFCRRHDLWMHVDGAHGGGAIFSPTYRHLLTGVDGADSVVIDIHKMLMAPSITTLLLYKEGLQAYHTFSQKAQYLWEQSGDEEWYNLAKRTFECTKHMMSARVFTILHLYGTQVFDDYVTTLYTLGRTFASMLQQQPDFELALEPQANIVCFRYRPQGVPQQQLDALNSRIRRKLLEGGDFYIVQTTLHEQVYLRTTLMNPFTTEVELNGLLKEIRTLAHGL</sequence>
<dbReference type="GO" id="GO:0006520">
    <property type="term" value="P:amino acid metabolic process"/>
    <property type="evidence" value="ECO:0007669"/>
    <property type="project" value="InterPro"/>
</dbReference>
<evidence type="ECO:0000256" key="3">
    <source>
        <dbReference type="ARBA" id="ARBA00022793"/>
    </source>
</evidence>
<name>M7MWY5_9BACT</name>